<protein>
    <submittedName>
        <fullName evidence="1">Uncharacterized protein</fullName>
    </submittedName>
</protein>
<dbReference type="AlphaFoldDB" id="A0A1W1DAJ8"/>
<reference evidence="1" key="1">
    <citation type="submission" date="2016-10" db="EMBL/GenBank/DDBJ databases">
        <authorList>
            <person name="de Groot N.N."/>
        </authorList>
    </citation>
    <scope>NUCLEOTIDE SEQUENCE</scope>
</reference>
<name>A0A1W1DAJ8_9ZZZZ</name>
<sequence length="37" mass="4210">MVRPNDKISNFAFGVPIKQKRLLKKKALNLSTIQAKI</sequence>
<organism evidence="1">
    <name type="scientific">hydrothermal vent metagenome</name>
    <dbReference type="NCBI Taxonomy" id="652676"/>
    <lineage>
        <taxon>unclassified sequences</taxon>
        <taxon>metagenomes</taxon>
        <taxon>ecological metagenomes</taxon>
    </lineage>
</organism>
<evidence type="ECO:0000313" key="1">
    <source>
        <dbReference type="EMBL" id="SFV77663.1"/>
    </source>
</evidence>
<gene>
    <name evidence="1" type="ORF">MNB_SUP05-4-1099</name>
</gene>
<proteinExistence type="predicted"/>
<dbReference type="EMBL" id="FPHR01000030">
    <property type="protein sequence ID" value="SFV77663.1"/>
    <property type="molecule type" value="Genomic_DNA"/>
</dbReference>
<accession>A0A1W1DAJ8</accession>